<proteinExistence type="inferred from homology"/>
<evidence type="ECO:0000256" key="3">
    <source>
        <dbReference type="ARBA" id="ARBA00022598"/>
    </source>
</evidence>
<dbReference type="Proteomes" id="UP000658997">
    <property type="component" value="Unassembled WGS sequence"/>
</dbReference>
<dbReference type="InterPro" id="IPR036621">
    <property type="entry name" value="Anticodon-bd_dom_sf"/>
</dbReference>
<keyword evidence="6" id="KW-0648">Protein biosynthesis</keyword>
<dbReference type="Proteomes" id="UP000179920">
    <property type="component" value="Chromosome XIV"/>
</dbReference>
<dbReference type="GO" id="GO:0006435">
    <property type="term" value="P:threonyl-tRNA aminoacylation"/>
    <property type="evidence" value="ECO:0007669"/>
    <property type="project" value="InterPro"/>
</dbReference>
<dbReference type="SUPFAM" id="SSF52954">
    <property type="entry name" value="Class II aaRS ABD-related"/>
    <property type="match status" value="1"/>
</dbReference>
<dbReference type="InterPro" id="IPR002314">
    <property type="entry name" value="aa-tRNA-synt_IIb"/>
</dbReference>
<feature type="domain" description="Aminoacyl-transfer RNA synthetases class-II family profile" evidence="11">
    <location>
        <begin position="95"/>
        <end position="420"/>
    </location>
</feature>
<evidence type="ECO:0000256" key="10">
    <source>
        <dbReference type="SAM" id="MobiDB-lite"/>
    </source>
</evidence>
<dbReference type="GO" id="GO:0005524">
    <property type="term" value="F:ATP binding"/>
    <property type="evidence" value="ECO:0007669"/>
    <property type="project" value="UniProtKB-KW"/>
</dbReference>
<protein>
    <recommendedName>
        <fullName evidence="2">threonine--tRNA ligase</fullName>
        <ecNumber evidence="2">6.1.1.3</ecNumber>
    </recommendedName>
    <alternativeName>
        <fullName evidence="8">Threonyl-tRNA synthetase</fullName>
    </alternativeName>
</protein>
<dbReference type="Pfam" id="PF00587">
    <property type="entry name" value="tRNA-synt_2b"/>
    <property type="match status" value="1"/>
</dbReference>
<reference evidence="13" key="3">
    <citation type="submission" date="2018-08" db="EMBL/GenBank/DDBJ databases">
        <authorList>
            <person name="Guldener U."/>
        </authorList>
    </citation>
    <scope>NUCLEOTIDE SEQUENCE</scope>
    <source>
        <strain evidence="13">UB2</strain>
    </source>
</reference>
<dbReference type="InterPro" id="IPR033728">
    <property type="entry name" value="ThrRS_core"/>
</dbReference>
<dbReference type="EMBL" id="ULHB01000031">
    <property type="protein sequence ID" value="SYW77941.1"/>
    <property type="molecule type" value="Genomic_DNA"/>
</dbReference>
<dbReference type="GO" id="GO:0004829">
    <property type="term" value="F:threonine-tRNA ligase activity"/>
    <property type="evidence" value="ECO:0007669"/>
    <property type="project" value="UniProtKB-EC"/>
</dbReference>
<dbReference type="InterPro" id="IPR004154">
    <property type="entry name" value="Anticodon-bd"/>
</dbReference>
<evidence type="ECO:0000259" key="11">
    <source>
        <dbReference type="PROSITE" id="PS50862"/>
    </source>
</evidence>
<dbReference type="PRINTS" id="PR01047">
    <property type="entry name" value="TRNASYNTHTHR"/>
</dbReference>
<dbReference type="PANTHER" id="PTHR11451">
    <property type="entry name" value="THREONINE-TRNA LIGASE"/>
    <property type="match status" value="1"/>
</dbReference>
<feature type="compositionally biased region" description="Low complexity" evidence="10">
    <location>
        <begin position="33"/>
        <end position="53"/>
    </location>
</feature>
<dbReference type="EMBL" id="LT558130">
    <property type="protein sequence ID" value="SAM84529.1"/>
    <property type="molecule type" value="Genomic_DNA"/>
</dbReference>
<organism evidence="12 14">
    <name type="scientific">Ustilago bromivora</name>
    <dbReference type="NCBI Taxonomy" id="307758"/>
    <lineage>
        <taxon>Eukaryota</taxon>
        <taxon>Fungi</taxon>
        <taxon>Dikarya</taxon>
        <taxon>Basidiomycota</taxon>
        <taxon>Ustilaginomycotina</taxon>
        <taxon>Ustilaginomycetes</taxon>
        <taxon>Ustilaginales</taxon>
        <taxon>Ustilaginaceae</taxon>
        <taxon>Ustilago</taxon>
    </lineage>
</organism>
<accession>A0A1K0G9P8</accession>
<feature type="region of interest" description="Disordered" evidence="10">
    <location>
        <begin position="13"/>
        <end position="72"/>
    </location>
</feature>
<dbReference type="PROSITE" id="PS50862">
    <property type="entry name" value="AA_TRNA_LIGASE_II"/>
    <property type="match status" value="1"/>
</dbReference>
<dbReference type="SUPFAM" id="SSF55681">
    <property type="entry name" value="Class II aaRS and biotin synthetases"/>
    <property type="match status" value="1"/>
</dbReference>
<dbReference type="InterPro" id="IPR002320">
    <property type="entry name" value="Thr-tRNA-ligase_IIa"/>
</dbReference>
<keyword evidence="3 12" id="KW-0436">Ligase</keyword>
<evidence type="ECO:0000256" key="2">
    <source>
        <dbReference type="ARBA" id="ARBA00013163"/>
    </source>
</evidence>
<evidence type="ECO:0000313" key="14">
    <source>
        <dbReference type="Proteomes" id="UP000179920"/>
    </source>
</evidence>
<evidence type="ECO:0000313" key="15">
    <source>
        <dbReference type="Proteomes" id="UP000658997"/>
    </source>
</evidence>
<evidence type="ECO:0000313" key="13">
    <source>
        <dbReference type="EMBL" id="SYW77941.1"/>
    </source>
</evidence>
<evidence type="ECO:0000313" key="12">
    <source>
        <dbReference type="EMBL" id="SAM84529.1"/>
    </source>
</evidence>
<dbReference type="EC" id="6.1.1.3" evidence="2"/>
<evidence type="ECO:0000256" key="8">
    <source>
        <dbReference type="ARBA" id="ARBA00031900"/>
    </source>
</evidence>
<dbReference type="Gene3D" id="3.30.930.10">
    <property type="entry name" value="Bira Bifunctional Protein, Domain 2"/>
    <property type="match status" value="1"/>
</dbReference>
<evidence type="ECO:0000256" key="5">
    <source>
        <dbReference type="ARBA" id="ARBA00022840"/>
    </source>
</evidence>
<dbReference type="CDD" id="cd00771">
    <property type="entry name" value="ThrRS_core"/>
    <property type="match status" value="1"/>
</dbReference>
<evidence type="ECO:0000256" key="6">
    <source>
        <dbReference type="ARBA" id="ARBA00022917"/>
    </source>
</evidence>
<dbReference type="Gene3D" id="3.40.50.800">
    <property type="entry name" value="Anticodon-binding domain"/>
    <property type="match status" value="1"/>
</dbReference>
<dbReference type="InterPro" id="IPR006195">
    <property type="entry name" value="aa-tRNA-synth_II"/>
</dbReference>
<keyword evidence="5" id="KW-0067">ATP-binding</keyword>
<dbReference type="GO" id="GO:0005739">
    <property type="term" value="C:mitochondrion"/>
    <property type="evidence" value="ECO:0007669"/>
    <property type="project" value="TreeGrafter"/>
</dbReference>
<name>A0A1K0G9P8_9BASI</name>
<feature type="compositionally biased region" description="Polar residues" evidence="10">
    <location>
        <begin position="156"/>
        <end position="178"/>
    </location>
</feature>
<sequence>MTGNGARMLARTMLRSSTRRVAAPSTSLRGLNATQASRTASSSSKASAAGATPTPIPSPADATVSTNPSDHRSIGKTQLLFLTHDSSPGTPFILPHGMRLARKVERVVRDLYDVYGYDEVQSPQLYKTSLWKRSGHWDNYRDDMFATEGYKERLARTQSTSTPIPLETEPSSIGQGRTSCCSIHPDPGAVAEEERFGLKPMNCPGHCLIFASQERSYRDLPIRYAEFSPLHRNEASGALTGLTRVRRFHQDDAHVFCRPDQVATEINSMLAMLTSAYDTFGFSSFELVLSTRPHDSYIGTLEEWDKAESGLRSALNSSGRPWQLNEGDGAFYGPKIDIRLVDGQGRRHQTATIQLDFQLPRRFELSYADPNAATTNERSTPVMIHRAILGSVERFMAILIEQTCGWWPFWLSPRQAIILPAKTDSPALNEYVAKVAKYLSLGIEPSAEPAKSTERHLQRFFVDIESNPQGEKLGKLVRKAQLARYNYILVVGEREMETQTVNVRKRDDRSAPARLRELSEKDKLRWGEEGKEGRYEVRGLRRLFCRLDSHHIW</sequence>
<evidence type="ECO:0000256" key="4">
    <source>
        <dbReference type="ARBA" id="ARBA00022741"/>
    </source>
</evidence>
<keyword evidence="7" id="KW-0030">Aminoacyl-tRNA synthetase</keyword>
<reference evidence="14" key="2">
    <citation type="submission" date="2016-04" db="EMBL/GenBank/DDBJ databases">
        <authorList>
            <person name="Guldener U."/>
            <person name="Guldener U."/>
        </authorList>
    </citation>
    <scope>NUCLEOTIDE SEQUENCE [LARGE SCALE GENOMIC DNA]</scope>
    <source>
        <strain evidence="14">UB2112</strain>
    </source>
</reference>
<reference evidence="12" key="1">
    <citation type="submission" date="2016-04" db="EMBL/GenBank/DDBJ databases">
        <authorList>
            <person name="Evans L.H."/>
            <person name="Alamgir A."/>
            <person name="Owens N."/>
            <person name="Weber N.D."/>
            <person name="Virtaneva K."/>
            <person name="Barbian K."/>
            <person name="Babar A."/>
            <person name="Rosenke K."/>
        </authorList>
    </citation>
    <scope>NUCLEOTIDE SEQUENCE</scope>
    <source>
        <strain evidence="12">UB2112</strain>
    </source>
</reference>
<keyword evidence="15" id="KW-1185">Reference proteome</keyword>
<dbReference type="OrthoDB" id="5423599at2759"/>
<feature type="region of interest" description="Disordered" evidence="10">
    <location>
        <begin position="154"/>
        <end position="178"/>
    </location>
</feature>
<dbReference type="PANTHER" id="PTHR11451:SF46">
    <property type="entry name" value="THREONINE--TRNA LIGASE"/>
    <property type="match status" value="1"/>
</dbReference>
<comment type="catalytic activity">
    <reaction evidence="9">
        <text>tRNA(Thr) + L-threonine + ATP = L-threonyl-tRNA(Thr) + AMP + diphosphate + H(+)</text>
        <dbReference type="Rhea" id="RHEA:24624"/>
        <dbReference type="Rhea" id="RHEA-COMP:9670"/>
        <dbReference type="Rhea" id="RHEA-COMP:9704"/>
        <dbReference type="ChEBI" id="CHEBI:15378"/>
        <dbReference type="ChEBI" id="CHEBI:30616"/>
        <dbReference type="ChEBI" id="CHEBI:33019"/>
        <dbReference type="ChEBI" id="CHEBI:57926"/>
        <dbReference type="ChEBI" id="CHEBI:78442"/>
        <dbReference type="ChEBI" id="CHEBI:78534"/>
        <dbReference type="ChEBI" id="CHEBI:456215"/>
        <dbReference type="EC" id="6.1.1.3"/>
    </reaction>
</comment>
<comment type="similarity">
    <text evidence="1">Belongs to the class-II aminoacyl-tRNA synthetase family.</text>
</comment>
<dbReference type="Pfam" id="PF03129">
    <property type="entry name" value="HGTP_anticodon"/>
    <property type="match status" value="1"/>
</dbReference>
<evidence type="ECO:0000256" key="7">
    <source>
        <dbReference type="ARBA" id="ARBA00023146"/>
    </source>
</evidence>
<dbReference type="AlphaFoldDB" id="A0A1K0G9P8"/>
<gene>
    <name evidence="13" type="ORF">UBRO2_02133</name>
    <name evidence="12" type="ORF">UBRO_05796</name>
</gene>
<evidence type="ECO:0000256" key="9">
    <source>
        <dbReference type="ARBA" id="ARBA00049515"/>
    </source>
</evidence>
<evidence type="ECO:0000256" key="1">
    <source>
        <dbReference type="ARBA" id="ARBA00008226"/>
    </source>
</evidence>
<keyword evidence="4" id="KW-0547">Nucleotide-binding</keyword>
<dbReference type="InterPro" id="IPR045864">
    <property type="entry name" value="aa-tRNA-synth_II/BPL/LPL"/>
</dbReference>